<reference evidence="2" key="1">
    <citation type="journal article" date="2021" name="Mol. Ecol. Resour.">
        <title>Apolygus lucorum genome provides insights into omnivorousness and mesophyll feeding.</title>
        <authorList>
            <person name="Liu Y."/>
            <person name="Liu H."/>
            <person name="Wang H."/>
            <person name="Huang T."/>
            <person name="Liu B."/>
            <person name="Yang B."/>
            <person name="Yin L."/>
            <person name="Li B."/>
            <person name="Zhang Y."/>
            <person name="Zhang S."/>
            <person name="Jiang F."/>
            <person name="Zhang X."/>
            <person name="Ren Y."/>
            <person name="Wang B."/>
            <person name="Wang S."/>
            <person name="Lu Y."/>
            <person name="Wu K."/>
            <person name="Fan W."/>
            <person name="Wang G."/>
        </authorList>
    </citation>
    <scope>NUCLEOTIDE SEQUENCE</scope>
    <source>
        <strain evidence="2">12Hb</strain>
    </source>
</reference>
<protein>
    <submittedName>
        <fullName evidence="2">Uncharacterized protein</fullName>
    </submittedName>
</protein>
<proteinExistence type="predicted"/>
<feature type="compositionally biased region" description="Acidic residues" evidence="1">
    <location>
        <begin position="308"/>
        <end position="317"/>
    </location>
</feature>
<keyword evidence="3" id="KW-1185">Reference proteome</keyword>
<gene>
    <name evidence="2" type="ORF">GE061_001157</name>
</gene>
<evidence type="ECO:0000313" key="2">
    <source>
        <dbReference type="EMBL" id="KAF6216807.1"/>
    </source>
</evidence>
<name>A0A6A4KI52_APOLU</name>
<organism evidence="2 3">
    <name type="scientific">Apolygus lucorum</name>
    <name type="common">Small green plant bug</name>
    <name type="synonym">Lygocoris lucorum</name>
    <dbReference type="NCBI Taxonomy" id="248454"/>
    <lineage>
        <taxon>Eukaryota</taxon>
        <taxon>Metazoa</taxon>
        <taxon>Ecdysozoa</taxon>
        <taxon>Arthropoda</taxon>
        <taxon>Hexapoda</taxon>
        <taxon>Insecta</taxon>
        <taxon>Pterygota</taxon>
        <taxon>Neoptera</taxon>
        <taxon>Paraneoptera</taxon>
        <taxon>Hemiptera</taxon>
        <taxon>Heteroptera</taxon>
        <taxon>Panheteroptera</taxon>
        <taxon>Cimicomorpha</taxon>
        <taxon>Miridae</taxon>
        <taxon>Mirini</taxon>
        <taxon>Apolygus</taxon>
    </lineage>
</organism>
<evidence type="ECO:0000256" key="1">
    <source>
        <dbReference type="SAM" id="MobiDB-lite"/>
    </source>
</evidence>
<sequence>MENRRITPTEDNAWQIRTVDQPFNLAVGSVANFNVGRRPSAQLNRGSFRGNQQRRGIAHHGGHFAHNVRGMNHRVPLRGNLALPGRGNPSGRVQQGRVCHCCRKTVRPSVFERLGIAGRAGHHPRHQCASNSGVLAQQRTGQLVGAFAHFTRGRKDHLVYHPKQQAQRRLQMCQTAQQLVVLQGGAGMSNCQTPPSSNAPRDERYKKVRPKIDPSLLDSELDQYMLQVRMAKEKSLTHDIVEPMESTDDLVLPVLKRNSSCQHSVPYSDIQERNLPGCLDTVTNVVKTNDHDIQMELMLDSPHQSSVPDDEVQDEDKPDCFKSEESSPMQDYLEIELEESLLRETGPVTAQLDSELEESLLQETGPVTAQLDTVTDSSILDAELEAYMNAGRSVGLSNNLYKIVNRKFEN</sequence>
<dbReference type="EMBL" id="WIXP02000001">
    <property type="protein sequence ID" value="KAF6216807.1"/>
    <property type="molecule type" value="Genomic_DNA"/>
</dbReference>
<feature type="region of interest" description="Disordered" evidence="1">
    <location>
        <begin position="302"/>
        <end position="328"/>
    </location>
</feature>
<comment type="caution">
    <text evidence="2">The sequence shown here is derived from an EMBL/GenBank/DDBJ whole genome shotgun (WGS) entry which is preliminary data.</text>
</comment>
<evidence type="ECO:0000313" key="3">
    <source>
        <dbReference type="Proteomes" id="UP000466442"/>
    </source>
</evidence>
<accession>A0A6A4KI52</accession>
<dbReference type="AlphaFoldDB" id="A0A6A4KI52"/>
<dbReference type="Proteomes" id="UP000466442">
    <property type="component" value="Linkage Group LG1"/>
</dbReference>